<gene>
    <name evidence="2" type="ORF">LCGC14_1099210</name>
</gene>
<organism evidence="2">
    <name type="scientific">marine sediment metagenome</name>
    <dbReference type="NCBI Taxonomy" id="412755"/>
    <lineage>
        <taxon>unclassified sequences</taxon>
        <taxon>metagenomes</taxon>
        <taxon>ecological metagenomes</taxon>
    </lineage>
</organism>
<reference evidence="2" key="1">
    <citation type="journal article" date="2015" name="Nature">
        <title>Complex archaea that bridge the gap between prokaryotes and eukaryotes.</title>
        <authorList>
            <person name="Spang A."/>
            <person name="Saw J.H."/>
            <person name="Jorgensen S.L."/>
            <person name="Zaremba-Niedzwiedzka K."/>
            <person name="Martijn J."/>
            <person name="Lind A.E."/>
            <person name="van Eijk R."/>
            <person name="Schleper C."/>
            <person name="Guy L."/>
            <person name="Ettema T.J."/>
        </authorList>
    </citation>
    <scope>NUCLEOTIDE SEQUENCE</scope>
</reference>
<name>A0A0F9QG69_9ZZZZ</name>
<feature type="compositionally biased region" description="Basic and acidic residues" evidence="1">
    <location>
        <begin position="55"/>
        <end position="68"/>
    </location>
</feature>
<proteinExistence type="predicted"/>
<accession>A0A0F9QG69</accession>
<evidence type="ECO:0000313" key="2">
    <source>
        <dbReference type="EMBL" id="KKN04263.1"/>
    </source>
</evidence>
<dbReference type="AlphaFoldDB" id="A0A0F9QG69"/>
<evidence type="ECO:0000256" key="1">
    <source>
        <dbReference type="SAM" id="MobiDB-lite"/>
    </source>
</evidence>
<protein>
    <submittedName>
        <fullName evidence="2">Uncharacterized protein</fullName>
    </submittedName>
</protein>
<sequence length="160" mass="17797">MSKEVWPLRLITRIGTEGVVGSKTAWLECGHTIAEAASHKWGKRVRCHRCALDAREVPPESPPKEEAPKQAPGPMPLERQLTEATGTSKGRKELEGLAHARKHLEAFSAYIMGQGLFTLRQGWLSFYIGGGGYEPIRPAALAMWARRFKLQHPEQGMKAQ</sequence>
<dbReference type="EMBL" id="LAZR01004939">
    <property type="protein sequence ID" value="KKN04263.1"/>
    <property type="molecule type" value="Genomic_DNA"/>
</dbReference>
<feature type="region of interest" description="Disordered" evidence="1">
    <location>
        <begin position="55"/>
        <end position="90"/>
    </location>
</feature>
<comment type="caution">
    <text evidence="2">The sequence shown here is derived from an EMBL/GenBank/DDBJ whole genome shotgun (WGS) entry which is preliminary data.</text>
</comment>